<accession>A0ABS4Y8R4</accession>
<feature type="compositionally biased region" description="Basic residues" evidence="2">
    <location>
        <begin position="11"/>
        <end position="29"/>
    </location>
</feature>
<evidence type="ECO:0000256" key="2">
    <source>
        <dbReference type="SAM" id="MobiDB-lite"/>
    </source>
</evidence>
<keyword evidence="3" id="KW-0472">Membrane</keyword>
<evidence type="ECO:0000313" key="5">
    <source>
        <dbReference type="EMBL" id="MBP2405189.1"/>
    </source>
</evidence>
<sequence length="391" mass="41811">MADDSKGTRAGSRRRRAGGSRGRRRKPPARRKGWRIAAWALAGVILLGGCGLGFLYFKFNGNLHGVDINAALGKNRPKDVDNGSQDILVLGSDSRAGANAKYGTDEGSARSDTAMILHVYEGHKKASVVSIPRDTIVSRPECKTSEGRTSPAVKRAQFNEAYSIGGPACAVATVESMTGIRMDHFVEVDFAGFQKMIDKLGGVEVTTAKPIHDKWSHLDLAAGTHTLDGEKSLALVRTRKGVGDGSDLGRIKLQQTFIKALLDQIKSVGLFTSPTKLYGLADTATKAVTTDRELASLDKLMSFANGLKGIESNDMHMVTLPVTYDPRDPNRVVPLEAESAEVWDALRADREIPQSALKDGAGTKTDADNAVKQVSAGKGADGKAEKKSPVK</sequence>
<gene>
    <name evidence="5" type="ORF">JO379_004658</name>
</gene>
<feature type="region of interest" description="Disordered" evidence="2">
    <location>
        <begin position="1"/>
        <end position="29"/>
    </location>
</feature>
<protein>
    <submittedName>
        <fullName evidence="5">LCP family protein required for cell wall assembly</fullName>
    </submittedName>
</protein>
<keyword evidence="6" id="KW-1185">Reference proteome</keyword>
<dbReference type="Pfam" id="PF03816">
    <property type="entry name" value="LytR_cpsA_psr"/>
    <property type="match status" value="1"/>
</dbReference>
<dbReference type="GeneID" id="91571520"/>
<dbReference type="PANTHER" id="PTHR33392">
    <property type="entry name" value="POLYISOPRENYL-TEICHOIC ACID--PEPTIDOGLYCAN TEICHOIC ACID TRANSFERASE TAGU"/>
    <property type="match status" value="1"/>
</dbReference>
<organism evidence="5 6">
    <name type="scientific">Streptomyces syringium</name>
    <dbReference type="NCBI Taxonomy" id="76729"/>
    <lineage>
        <taxon>Bacteria</taxon>
        <taxon>Bacillati</taxon>
        <taxon>Actinomycetota</taxon>
        <taxon>Actinomycetes</taxon>
        <taxon>Kitasatosporales</taxon>
        <taxon>Streptomycetaceae</taxon>
        <taxon>Streptomyces</taxon>
    </lineage>
</organism>
<proteinExistence type="inferred from homology"/>
<keyword evidence="3" id="KW-0812">Transmembrane</keyword>
<dbReference type="Proteomes" id="UP001519291">
    <property type="component" value="Unassembled WGS sequence"/>
</dbReference>
<evidence type="ECO:0000256" key="3">
    <source>
        <dbReference type="SAM" id="Phobius"/>
    </source>
</evidence>
<feature type="compositionally biased region" description="Basic and acidic residues" evidence="2">
    <location>
        <begin position="380"/>
        <end position="391"/>
    </location>
</feature>
<comment type="similarity">
    <text evidence="1">Belongs to the LytR/CpsA/Psr (LCP) family.</text>
</comment>
<dbReference type="Gene3D" id="3.40.630.190">
    <property type="entry name" value="LCP protein"/>
    <property type="match status" value="1"/>
</dbReference>
<evidence type="ECO:0000259" key="4">
    <source>
        <dbReference type="Pfam" id="PF03816"/>
    </source>
</evidence>
<feature type="region of interest" description="Disordered" evidence="2">
    <location>
        <begin position="354"/>
        <end position="391"/>
    </location>
</feature>
<evidence type="ECO:0000256" key="1">
    <source>
        <dbReference type="ARBA" id="ARBA00006068"/>
    </source>
</evidence>
<dbReference type="InterPro" id="IPR050922">
    <property type="entry name" value="LytR/CpsA/Psr_CW_biosynth"/>
</dbReference>
<reference evidence="5 6" key="1">
    <citation type="submission" date="2021-03" db="EMBL/GenBank/DDBJ databases">
        <title>Sequencing the genomes of 1000 actinobacteria strains.</title>
        <authorList>
            <person name="Klenk H.-P."/>
        </authorList>
    </citation>
    <scope>NUCLEOTIDE SEQUENCE [LARGE SCALE GENOMIC DNA]</scope>
    <source>
        <strain evidence="5 6">DSM 41480</strain>
    </source>
</reference>
<dbReference type="NCBIfam" id="TIGR00350">
    <property type="entry name" value="lytR_cpsA_psr"/>
    <property type="match status" value="1"/>
</dbReference>
<feature type="transmembrane region" description="Helical" evidence="3">
    <location>
        <begin position="33"/>
        <end position="57"/>
    </location>
</feature>
<keyword evidence="3" id="KW-1133">Transmembrane helix</keyword>
<dbReference type="PANTHER" id="PTHR33392:SF6">
    <property type="entry name" value="POLYISOPRENYL-TEICHOIC ACID--PEPTIDOGLYCAN TEICHOIC ACID TRANSFERASE TAGU"/>
    <property type="match status" value="1"/>
</dbReference>
<dbReference type="RefSeq" id="WP_130879928.1">
    <property type="nucleotide sequence ID" value="NZ_JAGIOH010000001.1"/>
</dbReference>
<comment type="caution">
    <text evidence="5">The sequence shown here is derived from an EMBL/GenBank/DDBJ whole genome shotgun (WGS) entry which is preliminary data.</text>
</comment>
<dbReference type="EMBL" id="JAGIOH010000001">
    <property type="protein sequence ID" value="MBP2405189.1"/>
    <property type="molecule type" value="Genomic_DNA"/>
</dbReference>
<dbReference type="InterPro" id="IPR004474">
    <property type="entry name" value="LytR_CpsA_psr"/>
</dbReference>
<evidence type="ECO:0000313" key="6">
    <source>
        <dbReference type="Proteomes" id="UP001519291"/>
    </source>
</evidence>
<feature type="domain" description="Cell envelope-related transcriptional attenuator" evidence="4">
    <location>
        <begin position="110"/>
        <end position="266"/>
    </location>
</feature>
<name>A0ABS4Y8R4_9ACTN</name>